<dbReference type="AlphaFoldDB" id="A0AAN9PLB7"/>
<gene>
    <name evidence="2" type="ORF">RJT34_12383</name>
</gene>
<feature type="compositionally biased region" description="Basic and acidic residues" evidence="1">
    <location>
        <begin position="75"/>
        <end position="87"/>
    </location>
</feature>
<sequence length="173" mass="18676">MYLILEGKVGVGGVGEWFDRGRKRTDEFGGDIVAKTEQDEAGECGSGEDFGKLVSGDEFGGYGGGEGGEVGGNDVIDKGRDGDIRGGRVRRSDTEQGYEGIECCDGARDDDTVGFGCYVFRDHKAKEKVTKGNGLTKILLLMQSNCSHQAKSFRPSDPLMYNELGVVAYHMKE</sequence>
<dbReference type="EMBL" id="JAYKXN010000003">
    <property type="protein sequence ID" value="KAK7301517.1"/>
    <property type="molecule type" value="Genomic_DNA"/>
</dbReference>
<feature type="region of interest" description="Disordered" evidence="1">
    <location>
        <begin position="64"/>
        <end position="87"/>
    </location>
</feature>
<evidence type="ECO:0000256" key="1">
    <source>
        <dbReference type="SAM" id="MobiDB-lite"/>
    </source>
</evidence>
<organism evidence="2 3">
    <name type="scientific">Clitoria ternatea</name>
    <name type="common">Butterfly pea</name>
    <dbReference type="NCBI Taxonomy" id="43366"/>
    <lineage>
        <taxon>Eukaryota</taxon>
        <taxon>Viridiplantae</taxon>
        <taxon>Streptophyta</taxon>
        <taxon>Embryophyta</taxon>
        <taxon>Tracheophyta</taxon>
        <taxon>Spermatophyta</taxon>
        <taxon>Magnoliopsida</taxon>
        <taxon>eudicotyledons</taxon>
        <taxon>Gunneridae</taxon>
        <taxon>Pentapetalae</taxon>
        <taxon>rosids</taxon>
        <taxon>fabids</taxon>
        <taxon>Fabales</taxon>
        <taxon>Fabaceae</taxon>
        <taxon>Papilionoideae</taxon>
        <taxon>50 kb inversion clade</taxon>
        <taxon>NPAAA clade</taxon>
        <taxon>indigoferoid/millettioid clade</taxon>
        <taxon>Phaseoleae</taxon>
        <taxon>Clitoria</taxon>
    </lineage>
</organism>
<evidence type="ECO:0000313" key="2">
    <source>
        <dbReference type="EMBL" id="KAK7301517.1"/>
    </source>
</evidence>
<accession>A0AAN9PLB7</accession>
<name>A0AAN9PLB7_CLITE</name>
<proteinExistence type="predicted"/>
<protein>
    <submittedName>
        <fullName evidence="2">Uncharacterized protein</fullName>
    </submittedName>
</protein>
<dbReference type="Proteomes" id="UP001359559">
    <property type="component" value="Unassembled WGS sequence"/>
</dbReference>
<evidence type="ECO:0000313" key="3">
    <source>
        <dbReference type="Proteomes" id="UP001359559"/>
    </source>
</evidence>
<reference evidence="2 3" key="1">
    <citation type="submission" date="2024-01" db="EMBL/GenBank/DDBJ databases">
        <title>The genomes of 5 underutilized Papilionoideae crops provide insights into root nodulation and disease resistance.</title>
        <authorList>
            <person name="Yuan L."/>
        </authorList>
    </citation>
    <scope>NUCLEOTIDE SEQUENCE [LARGE SCALE GENOMIC DNA]</scope>
    <source>
        <strain evidence="2">LY-2023</strain>
        <tissue evidence="2">Leaf</tissue>
    </source>
</reference>
<keyword evidence="3" id="KW-1185">Reference proteome</keyword>
<comment type="caution">
    <text evidence="2">The sequence shown here is derived from an EMBL/GenBank/DDBJ whole genome shotgun (WGS) entry which is preliminary data.</text>
</comment>